<proteinExistence type="inferred from homology"/>
<keyword evidence="2" id="KW-0229">DNA integration</keyword>
<dbReference type="InterPro" id="IPR011010">
    <property type="entry name" value="DNA_brk_join_enz"/>
</dbReference>
<organism evidence="6 7">
    <name type="scientific">Cronobacter malonaticus</name>
    <dbReference type="NCBI Taxonomy" id="413503"/>
    <lineage>
        <taxon>Bacteria</taxon>
        <taxon>Pseudomonadati</taxon>
        <taxon>Pseudomonadota</taxon>
        <taxon>Gammaproteobacteria</taxon>
        <taxon>Enterobacterales</taxon>
        <taxon>Enterobacteriaceae</taxon>
        <taxon>Cronobacter</taxon>
    </lineage>
</organism>
<dbReference type="Gene3D" id="1.10.150.130">
    <property type="match status" value="1"/>
</dbReference>
<accession>V5U0G6</accession>
<evidence type="ECO:0000256" key="3">
    <source>
        <dbReference type="ARBA" id="ARBA00023125"/>
    </source>
</evidence>
<comment type="similarity">
    <text evidence="1">Belongs to the 'phage' integrase family.</text>
</comment>
<dbReference type="Gene3D" id="1.10.443.10">
    <property type="entry name" value="Intergrase catalytic core"/>
    <property type="match status" value="1"/>
</dbReference>
<dbReference type="PANTHER" id="PTHR30629">
    <property type="entry name" value="PROPHAGE INTEGRASE"/>
    <property type="match status" value="1"/>
</dbReference>
<dbReference type="AlphaFoldDB" id="V5U0G6"/>
<dbReference type="Pfam" id="PF00589">
    <property type="entry name" value="Phage_integrase"/>
    <property type="match status" value="1"/>
</dbReference>
<dbReference type="Proteomes" id="UP000018545">
    <property type="component" value="Chromosome"/>
</dbReference>
<dbReference type="InterPro" id="IPR013762">
    <property type="entry name" value="Integrase-like_cat_sf"/>
</dbReference>
<dbReference type="GO" id="GO:0006310">
    <property type="term" value="P:DNA recombination"/>
    <property type="evidence" value="ECO:0007669"/>
    <property type="project" value="UniProtKB-KW"/>
</dbReference>
<dbReference type="InterPro" id="IPR053876">
    <property type="entry name" value="Phage_int_M"/>
</dbReference>
<dbReference type="HOGENOM" id="CLU_027562_0_4_6"/>
<dbReference type="PANTHER" id="PTHR30629:SF2">
    <property type="entry name" value="PROPHAGE INTEGRASE INTS-RELATED"/>
    <property type="match status" value="1"/>
</dbReference>
<dbReference type="InterPro" id="IPR025166">
    <property type="entry name" value="Integrase_DNA_bind_dom"/>
</dbReference>
<dbReference type="InterPro" id="IPR038488">
    <property type="entry name" value="Integrase_DNA-bd_sf"/>
</dbReference>
<feature type="domain" description="Tyr recombinase" evidence="5">
    <location>
        <begin position="199"/>
        <end position="383"/>
    </location>
</feature>
<dbReference type="EMBL" id="CP006731">
    <property type="protein sequence ID" value="AHB70304.1"/>
    <property type="molecule type" value="Genomic_DNA"/>
</dbReference>
<evidence type="ECO:0000259" key="5">
    <source>
        <dbReference type="PROSITE" id="PS51898"/>
    </source>
</evidence>
<dbReference type="RefSeq" id="WP_023898662.1">
    <property type="nucleotide sequence ID" value="NC_023032.1"/>
</dbReference>
<dbReference type="InterPro" id="IPR002104">
    <property type="entry name" value="Integrase_catalytic"/>
</dbReference>
<dbReference type="SUPFAM" id="SSF56349">
    <property type="entry name" value="DNA breaking-rejoining enzymes"/>
    <property type="match status" value="1"/>
</dbReference>
<dbReference type="GO" id="GO:0015074">
    <property type="term" value="P:DNA integration"/>
    <property type="evidence" value="ECO:0007669"/>
    <property type="project" value="UniProtKB-KW"/>
</dbReference>
<dbReference type="KEGG" id="csi:P262_02731"/>
<evidence type="ECO:0000256" key="2">
    <source>
        <dbReference type="ARBA" id="ARBA00022908"/>
    </source>
</evidence>
<evidence type="ECO:0000256" key="4">
    <source>
        <dbReference type="ARBA" id="ARBA00023172"/>
    </source>
</evidence>
<dbReference type="PROSITE" id="PS51898">
    <property type="entry name" value="TYR_RECOMBINASE"/>
    <property type="match status" value="1"/>
</dbReference>
<dbReference type="Pfam" id="PF13356">
    <property type="entry name" value="Arm-DNA-bind_3"/>
    <property type="match status" value="1"/>
</dbReference>
<evidence type="ECO:0000313" key="7">
    <source>
        <dbReference type="Proteomes" id="UP000018545"/>
    </source>
</evidence>
<evidence type="ECO:0000313" key="6">
    <source>
        <dbReference type="EMBL" id="AHB70304.1"/>
    </source>
</evidence>
<dbReference type="InterPro" id="IPR050808">
    <property type="entry name" value="Phage_Integrase"/>
</dbReference>
<protein>
    <submittedName>
        <fullName evidence="6">Site-specific recombinase, phage integrase family</fullName>
    </submittedName>
</protein>
<dbReference type="PATRIC" id="fig|1401659.3.peg.1923"/>
<dbReference type="Gene3D" id="3.30.160.390">
    <property type="entry name" value="Integrase, DNA-binding domain"/>
    <property type="match status" value="1"/>
</dbReference>
<gene>
    <name evidence="6" type="ORF">P262_02731</name>
</gene>
<name>V5U0G6_9ENTR</name>
<evidence type="ECO:0000256" key="1">
    <source>
        <dbReference type="ARBA" id="ARBA00008857"/>
    </source>
</evidence>
<sequence>MLTDTKLKNLKPRDALYKVADRDGLYVAVTKTGVISFRYDYRINGRRETLTIGKYGADGISLAQARDELIAAKKMVSAGISPASQKRDSKRLVKDAETFSSFIGKYMHHVTLADSTRAMKMAIINRDIVPVIGRKIMAEITPSMIRSMCDRILARGGNATAIQALELVNSVYRFANDRGHGFINPAQDIKSKSLATFRPRERSLSPQEMGIFLRELDRATAMATMKLAIRLVALTLVRKSEALLARWDEVNVKARTWTIPAARMKSARPHVIYLSSQALSLIEEMKLHSCGSELLLPGRYSLDRTLSPSALNVMLPNIVNRAKEAGEDISHFTVHDLRRTGSTLLHEAGYPSDWIEKALAHEQRGVRAVYNKAEYARQREYMLQQWADMLDSWKAGAHYDLAPFSPARFEKWMEEK</sequence>
<keyword evidence="3" id="KW-0238">DNA-binding</keyword>
<reference evidence="6 7" key="1">
    <citation type="journal article" date="2014" name="Genome Announc.">
        <title>Complete Genome Sequence of Cronobacter sakazakii Strain CMCC 45402.</title>
        <authorList>
            <person name="Zhao Z."/>
            <person name="Wang L."/>
            <person name="Wang B."/>
            <person name="Liang H."/>
            <person name="Ye Q."/>
            <person name="Zeng M."/>
        </authorList>
    </citation>
    <scope>NUCLEOTIDE SEQUENCE [LARGE SCALE GENOMIC DNA]</scope>
    <source>
        <strain evidence="7">45402</strain>
    </source>
</reference>
<dbReference type="Pfam" id="PF22022">
    <property type="entry name" value="Phage_int_M"/>
    <property type="match status" value="1"/>
</dbReference>
<dbReference type="CDD" id="cd00801">
    <property type="entry name" value="INT_P4_C"/>
    <property type="match status" value="1"/>
</dbReference>
<dbReference type="InterPro" id="IPR010998">
    <property type="entry name" value="Integrase_recombinase_N"/>
</dbReference>
<keyword evidence="4" id="KW-0233">DNA recombination</keyword>
<dbReference type="GO" id="GO:0003677">
    <property type="term" value="F:DNA binding"/>
    <property type="evidence" value="ECO:0007669"/>
    <property type="project" value="UniProtKB-KW"/>
</dbReference>